<evidence type="ECO:0000256" key="3">
    <source>
        <dbReference type="ARBA" id="ARBA00022452"/>
    </source>
</evidence>
<dbReference type="InterPro" id="IPR000531">
    <property type="entry name" value="Beta-barrel_TonB"/>
</dbReference>
<feature type="signal peptide" evidence="10">
    <location>
        <begin position="1"/>
        <end position="23"/>
    </location>
</feature>
<keyword evidence="2 8" id="KW-0813">Transport</keyword>
<evidence type="ECO:0000313" key="13">
    <source>
        <dbReference type="EMBL" id="OXA75173.1"/>
    </source>
</evidence>
<evidence type="ECO:0000256" key="8">
    <source>
        <dbReference type="PROSITE-ProRule" id="PRU01360"/>
    </source>
</evidence>
<keyword evidence="14" id="KW-1185">Reference proteome</keyword>
<proteinExistence type="inferred from homology"/>
<organism evidence="13 14">
    <name type="scientific">Flavobacterium frigidimaris</name>
    <dbReference type="NCBI Taxonomy" id="262320"/>
    <lineage>
        <taxon>Bacteria</taxon>
        <taxon>Pseudomonadati</taxon>
        <taxon>Bacteroidota</taxon>
        <taxon>Flavobacteriia</taxon>
        <taxon>Flavobacteriales</taxon>
        <taxon>Flavobacteriaceae</taxon>
        <taxon>Flavobacterium</taxon>
    </lineage>
</organism>
<keyword evidence="7 8" id="KW-0998">Cell outer membrane</keyword>
<dbReference type="InterPro" id="IPR039426">
    <property type="entry name" value="TonB-dep_rcpt-like"/>
</dbReference>
<comment type="subcellular location">
    <subcellularLocation>
        <location evidence="1 8">Cell outer membrane</location>
        <topology evidence="1 8">Multi-pass membrane protein</topology>
    </subcellularLocation>
</comment>
<sequence>MKNKFSVLLLVAMIALFNASGYAQNKVVKGTIKDASGLPVPGVNVLIKGSQNGVSTDLDGSYSINAAPGNVLTYSFIGFKKQEITVGNAAVYDVVLKEDDNSLEEVVVVGYGTKKKKDLTGSIVSVTAEDIASRPVVNAVQAMQGKAAGVDVASNERPGTVGAITIRGARSISASNAPLYVVDGIPLNSRLVTDASTGKISVDPNSGGIDFLNPTDIETIDVLKDASATAIYGSRGANGVIIVTTKKGKNGRFTLNYDTSIVMETIHENAPMMTAAQYIEFRRWGRYYSNPSAFPKGDAPTIENDKLIFLASADPSAWANIEKGWAGGKWDGSKVATTDWTKFVTRTGITQQHTIGVSGGTDKMKAYGSFGYLNNTGTLFGQSYLRYSGTANVDITPTKWFSMGVGLNTSYGVNEYGQSNTGRTAVTSSTGIYATARTNLPYAVPYDSNGNRIDSPGGDSTIRTPVDEYKLSQDQRVTLRAFGSLYAQFDLGALSTKLDGLKYRINFGPDLTSFRDGVYLDGKSAIRSGTSFASLSNEHTISYTLDNLVFYNKTFGNHTIGGTLLMSQTEYHNETNSMSANDIKNPENKWNALNPANVTLAGYSSGLTETGLLSYMARANYSYADKYLFTASGRYDGASQLASENRWAFFPSASAAWVINKEKFLENVSWLNQLKMRVGYGVTGNAAVPAYATQPPLTGIVYPNGSGVVNNTSLGNVDLGWEQTAQFNYGIDFSMFSSRVSGALDYYTSKTTDLLLKSSVPTVIGVKDTYQNVGETEGSGLELTLNTVNITTKDFEWTSNLSASYQQSKIVALQNGKFDDINNNLFIGDSQNVIYGFESNGIWKPEDAAEMAKFNAAAGSNIFSFGNARPVDQNGDYKIDANNDRVIIGSKDPKYIMGLTNTFSYKNVELSFFIYGRMGYYYDTLGENEGAKGSQRQIDYYTDNNINAEYQKPIYSAGTGDPYYPILGYRSGSFLKMRNISLAYHFDKELVQKLGLNKLRLYCQATNPGMIFTKVKWTDLDTQTTASNRGITLGLNVEF</sequence>
<gene>
    <name evidence="13" type="ORF">B0A65_22425</name>
</gene>
<dbReference type="NCBIfam" id="TIGR04057">
    <property type="entry name" value="SusC_RagA_signa"/>
    <property type="match status" value="1"/>
</dbReference>
<evidence type="ECO:0000256" key="6">
    <source>
        <dbReference type="ARBA" id="ARBA00023136"/>
    </source>
</evidence>
<dbReference type="EMBL" id="MUGV01000051">
    <property type="protein sequence ID" value="OXA75173.1"/>
    <property type="molecule type" value="Genomic_DNA"/>
</dbReference>
<dbReference type="InterPro" id="IPR037066">
    <property type="entry name" value="Plug_dom_sf"/>
</dbReference>
<dbReference type="InterPro" id="IPR023996">
    <property type="entry name" value="TonB-dep_OMP_SusC/RagA"/>
</dbReference>
<dbReference type="Proteomes" id="UP000198382">
    <property type="component" value="Unassembled WGS sequence"/>
</dbReference>
<comment type="similarity">
    <text evidence="8 9">Belongs to the TonB-dependent receptor family.</text>
</comment>
<feature type="domain" description="TonB-dependent receptor plug" evidence="12">
    <location>
        <begin position="115"/>
        <end position="240"/>
    </location>
</feature>
<evidence type="ECO:0000256" key="2">
    <source>
        <dbReference type="ARBA" id="ARBA00022448"/>
    </source>
</evidence>
<dbReference type="Pfam" id="PF00593">
    <property type="entry name" value="TonB_dep_Rec_b-barrel"/>
    <property type="match status" value="1"/>
</dbReference>
<name>A0ABX4BJR3_FLAFR</name>
<keyword evidence="5 9" id="KW-0798">TonB box</keyword>
<dbReference type="SUPFAM" id="SSF49464">
    <property type="entry name" value="Carboxypeptidase regulatory domain-like"/>
    <property type="match status" value="1"/>
</dbReference>
<keyword evidence="4 8" id="KW-0812">Transmembrane</keyword>
<dbReference type="RefSeq" id="WP_074663962.1">
    <property type="nucleotide sequence ID" value="NZ_MUGV01000051.1"/>
</dbReference>
<protein>
    <submittedName>
        <fullName evidence="13">SusC/RagA family protein</fullName>
    </submittedName>
</protein>
<dbReference type="NCBIfam" id="TIGR04056">
    <property type="entry name" value="OMP_RagA_SusC"/>
    <property type="match status" value="1"/>
</dbReference>
<evidence type="ECO:0000256" key="10">
    <source>
        <dbReference type="SAM" id="SignalP"/>
    </source>
</evidence>
<feature type="chain" id="PRO_5046836932" evidence="10">
    <location>
        <begin position="24"/>
        <end position="1039"/>
    </location>
</feature>
<dbReference type="InterPro" id="IPR008969">
    <property type="entry name" value="CarboxyPept-like_regulatory"/>
</dbReference>
<feature type="domain" description="TonB-dependent receptor-like beta-barrel" evidence="11">
    <location>
        <begin position="430"/>
        <end position="877"/>
    </location>
</feature>
<dbReference type="Gene3D" id="2.60.40.1120">
    <property type="entry name" value="Carboxypeptidase-like, regulatory domain"/>
    <property type="match status" value="1"/>
</dbReference>
<reference evidence="13 14" key="1">
    <citation type="submission" date="2016-11" db="EMBL/GenBank/DDBJ databases">
        <title>Whole genomes of Flavobacteriaceae.</title>
        <authorList>
            <person name="Stine C."/>
            <person name="Li C."/>
            <person name="Tadesse D."/>
        </authorList>
    </citation>
    <scope>NUCLEOTIDE SEQUENCE [LARGE SCALE GENOMIC DNA]</scope>
    <source>
        <strain evidence="13 14">DSM 15937</strain>
    </source>
</reference>
<dbReference type="Gene3D" id="2.40.170.20">
    <property type="entry name" value="TonB-dependent receptor, beta-barrel domain"/>
    <property type="match status" value="1"/>
</dbReference>
<dbReference type="Pfam" id="PF13715">
    <property type="entry name" value="CarbopepD_reg_2"/>
    <property type="match status" value="1"/>
</dbReference>
<dbReference type="PROSITE" id="PS52016">
    <property type="entry name" value="TONB_DEPENDENT_REC_3"/>
    <property type="match status" value="1"/>
</dbReference>
<evidence type="ECO:0000313" key="14">
    <source>
        <dbReference type="Proteomes" id="UP000198382"/>
    </source>
</evidence>
<dbReference type="InterPro" id="IPR036942">
    <property type="entry name" value="Beta-barrel_TonB_sf"/>
</dbReference>
<dbReference type="InterPro" id="IPR023997">
    <property type="entry name" value="TonB-dep_OMP_SusC/RagA_CS"/>
</dbReference>
<evidence type="ECO:0000259" key="12">
    <source>
        <dbReference type="Pfam" id="PF07715"/>
    </source>
</evidence>
<evidence type="ECO:0000256" key="7">
    <source>
        <dbReference type="ARBA" id="ARBA00023237"/>
    </source>
</evidence>
<evidence type="ECO:0000256" key="9">
    <source>
        <dbReference type="RuleBase" id="RU003357"/>
    </source>
</evidence>
<evidence type="ECO:0000256" key="1">
    <source>
        <dbReference type="ARBA" id="ARBA00004571"/>
    </source>
</evidence>
<dbReference type="InterPro" id="IPR012910">
    <property type="entry name" value="Plug_dom"/>
</dbReference>
<accession>A0ABX4BJR3</accession>
<comment type="caution">
    <text evidence="13">The sequence shown here is derived from an EMBL/GenBank/DDBJ whole genome shotgun (WGS) entry which is preliminary data.</text>
</comment>
<dbReference type="Gene3D" id="2.170.130.10">
    <property type="entry name" value="TonB-dependent receptor, plug domain"/>
    <property type="match status" value="1"/>
</dbReference>
<evidence type="ECO:0000256" key="5">
    <source>
        <dbReference type="ARBA" id="ARBA00023077"/>
    </source>
</evidence>
<evidence type="ECO:0000256" key="4">
    <source>
        <dbReference type="ARBA" id="ARBA00022692"/>
    </source>
</evidence>
<dbReference type="Pfam" id="PF07715">
    <property type="entry name" value="Plug"/>
    <property type="match status" value="1"/>
</dbReference>
<keyword evidence="3 8" id="KW-1134">Transmembrane beta strand</keyword>
<keyword evidence="10" id="KW-0732">Signal</keyword>
<keyword evidence="6 8" id="KW-0472">Membrane</keyword>
<dbReference type="SUPFAM" id="SSF56935">
    <property type="entry name" value="Porins"/>
    <property type="match status" value="1"/>
</dbReference>
<evidence type="ECO:0000259" key="11">
    <source>
        <dbReference type="Pfam" id="PF00593"/>
    </source>
</evidence>